<evidence type="ECO:0000313" key="3">
    <source>
        <dbReference type="Proteomes" id="UP001148312"/>
    </source>
</evidence>
<dbReference type="RefSeq" id="XP_056791436.1">
    <property type="nucleotide sequence ID" value="XM_056933895.1"/>
</dbReference>
<dbReference type="EMBL" id="JAPWDQ010000004">
    <property type="protein sequence ID" value="KAJ5489403.1"/>
    <property type="molecule type" value="Genomic_DNA"/>
</dbReference>
<sequence>MQHISINIGNDLPATRDLPAGATVPDELPAPKEVRLHPTQPNGGENASIYFVGTATTIMSENRGNARANKSARVANGWECGS</sequence>
<reference evidence="2" key="1">
    <citation type="submission" date="2022-12" db="EMBL/GenBank/DDBJ databases">
        <authorList>
            <person name="Petersen C."/>
        </authorList>
    </citation>
    <scope>NUCLEOTIDE SEQUENCE</scope>
    <source>
        <strain evidence="2">IBT 30728</strain>
    </source>
</reference>
<evidence type="ECO:0000313" key="2">
    <source>
        <dbReference type="EMBL" id="KAJ5489403.1"/>
    </source>
</evidence>
<protein>
    <submittedName>
        <fullName evidence="2">Uncharacterized protein</fullName>
    </submittedName>
</protein>
<comment type="caution">
    <text evidence="2">The sequence shown here is derived from an EMBL/GenBank/DDBJ whole genome shotgun (WGS) entry which is preliminary data.</text>
</comment>
<gene>
    <name evidence="2" type="ORF">N7539_004293</name>
</gene>
<organism evidence="2 3">
    <name type="scientific">Penicillium diatomitis</name>
    <dbReference type="NCBI Taxonomy" id="2819901"/>
    <lineage>
        <taxon>Eukaryota</taxon>
        <taxon>Fungi</taxon>
        <taxon>Dikarya</taxon>
        <taxon>Ascomycota</taxon>
        <taxon>Pezizomycotina</taxon>
        <taxon>Eurotiomycetes</taxon>
        <taxon>Eurotiomycetidae</taxon>
        <taxon>Eurotiales</taxon>
        <taxon>Aspergillaceae</taxon>
        <taxon>Penicillium</taxon>
    </lineage>
</organism>
<dbReference type="Proteomes" id="UP001148312">
    <property type="component" value="Unassembled WGS sequence"/>
</dbReference>
<accession>A0A9X0BYH4</accession>
<evidence type="ECO:0000256" key="1">
    <source>
        <dbReference type="SAM" id="MobiDB-lite"/>
    </source>
</evidence>
<feature type="region of interest" description="Disordered" evidence="1">
    <location>
        <begin position="1"/>
        <end position="46"/>
    </location>
</feature>
<keyword evidence="3" id="KW-1185">Reference proteome</keyword>
<name>A0A9X0BYH4_9EURO</name>
<dbReference type="AlphaFoldDB" id="A0A9X0BYH4"/>
<reference evidence="2" key="2">
    <citation type="journal article" date="2023" name="IMA Fungus">
        <title>Comparative genomic study of the Penicillium genus elucidates a diverse pangenome and 15 lateral gene transfer events.</title>
        <authorList>
            <person name="Petersen C."/>
            <person name="Sorensen T."/>
            <person name="Nielsen M.R."/>
            <person name="Sondergaard T.E."/>
            <person name="Sorensen J.L."/>
            <person name="Fitzpatrick D.A."/>
            <person name="Frisvad J.C."/>
            <person name="Nielsen K.L."/>
        </authorList>
    </citation>
    <scope>NUCLEOTIDE SEQUENCE</scope>
    <source>
        <strain evidence="2">IBT 30728</strain>
    </source>
</reference>
<dbReference type="GeneID" id="81624144"/>
<proteinExistence type="predicted"/>